<dbReference type="AlphaFoldDB" id="A0A1G6GKN3"/>
<feature type="transmembrane region" description="Helical" evidence="1">
    <location>
        <begin position="48"/>
        <end position="71"/>
    </location>
</feature>
<keyword evidence="1" id="KW-0472">Membrane</keyword>
<feature type="transmembrane region" description="Helical" evidence="1">
    <location>
        <begin position="103"/>
        <end position="123"/>
    </location>
</feature>
<evidence type="ECO:0000313" key="2">
    <source>
        <dbReference type="EMBL" id="SDB82592.1"/>
    </source>
</evidence>
<keyword evidence="3" id="KW-1185">Reference proteome</keyword>
<keyword evidence="1" id="KW-0812">Transmembrane</keyword>
<dbReference type="EMBL" id="FMYF01000004">
    <property type="protein sequence ID" value="SDB82592.1"/>
    <property type="molecule type" value="Genomic_DNA"/>
</dbReference>
<evidence type="ECO:0000313" key="3">
    <source>
        <dbReference type="Proteomes" id="UP000199086"/>
    </source>
</evidence>
<dbReference type="RefSeq" id="WP_175557371.1">
    <property type="nucleotide sequence ID" value="NZ_FMYF01000004.1"/>
</dbReference>
<feature type="transmembrane region" description="Helical" evidence="1">
    <location>
        <begin position="78"/>
        <end position="97"/>
    </location>
</feature>
<protein>
    <submittedName>
        <fullName evidence="2">Uncharacterized protein</fullName>
    </submittedName>
</protein>
<name>A0A1G6GKN3_9ACTN</name>
<dbReference type="Proteomes" id="UP000199086">
    <property type="component" value="Unassembled WGS sequence"/>
</dbReference>
<evidence type="ECO:0000256" key="1">
    <source>
        <dbReference type="SAM" id="Phobius"/>
    </source>
</evidence>
<reference evidence="2 3" key="1">
    <citation type="submission" date="2016-06" db="EMBL/GenBank/DDBJ databases">
        <authorList>
            <person name="Olsen C.W."/>
            <person name="Carey S."/>
            <person name="Hinshaw L."/>
            <person name="Karasin A.I."/>
        </authorList>
    </citation>
    <scope>NUCLEOTIDE SEQUENCE [LARGE SCALE GENOMIC DNA]</scope>
    <source>
        <strain evidence="2 3">LZ-22</strain>
    </source>
</reference>
<dbReference type="STRING" id="1577474.GA0111570_10420"/>
<sequence>MVVALVLTGALVVLVLFQVALALGAPWGRFAWGGSAGALPVGLRIVSAASALVYAVIAGLALDLAGALDLLPNKLSHVGIWVAADLLPLGVVLNALSRSRPQRLVMVPVSVVLVALTFVVALAGPVPRQFAGAVVDAGQGPRHCTVVMASYPPRCGPDSPVIDGWDWTRVAHQRSGTVRWGDYRFEGIRDRGRIALVGPAVPIG</sequence>
<organism evidence="2 3">
    <name type="scientific">Raineyella antarctica</name>
    <dbReference type="NCBI Taxonomy" id="1577474"/>
    <lineage>
        <taxon>Bacteria</taxon>
        <taxon>Bacillati</taxon>
        <taxon>Actinomycetota</taxon>
        <taxon>Actinomycetes</taxon>
        <taxon>Propionibacteriales</taxon>
        <taxon>Propionibacteriaceae</taxon>
        <taxon>Raineyella</taxon>
    </lineage>
</organism>
<accession>A0A1G6GKN3</accession>
<proteinExistence type="predicted"/>
<gene>
    <name evidence="2" type="ORF">GA0111570_10420</name>
</gene>
<keyword evidence="1" id="KW-1133">Transmembrane helix</keyword>